<proteinExistence type="predicted"/>
<sequence length="104" mass="10775">MALMVCFCLLVGIGDGVRVEVDGRDTAGAGEKSIARAVLAGVLGMRAVAIAAMFSNILDPKATSYYLLEGYTHLSLELSAGVARGLDRDAGVSCWNVLAGDVLN</sequence>
<gene>
    <name evidence="2" type="ORF">MUK42_37344</name>
</gene>
<dbReference type="AlphaFoldDB" id="A0A9E7ED79"/>
<accession>A0A9E7ED79</accession>
<feature type="chain" id="PRO_5038518112" evidence="1">
    <location>
        <begin position="17"/>
        <end position="104"/>
    </location>
</feature>
<evidence type="ECO:0000313" key="3">
    <source>
        <dbReference type="Proteomes" id="UP001055439"/>
    </source>
</evidence>
<dbReference type="OrthoDB" id="1744869at2759"/>
<keyword evidence="3" id="KW-1185">Reference proteome</keyword>
<organism evidence="2 3">
    <name type="scientific">Musa troglodytarum</name>
    <name type="common">fe'i banana</name>
    <dbReference type="NCBI Taxonomy" id="320322"/>
    <lineage>
        <taxon>Eukaryota</taxon>
        <taxon>Viridiplantae</taxon>
        <taxon>Streptophyta</taxon>
        <taxon>Embryophyta</taxon>
        <taxon>Tracheophyta</taxon>
        <taxon>Spermatophyta</taxon>
        <taxon>Magnoliopsida</taxon>
        <taxon>Liliopsida</taxon>
        <taxon>Zingiberales</taxon>
        <taxon>Musaceae</taxon>
        <taxon>Musa</taxon>
    </lineage>
</organism>
<keyword evidence="1" id="KW-0732">Signal</keyword>
<dbReference type="Proteomes" id="UP001055439">
    <property type="component" value="Chromosome 1"/>
</dbReference>
<name>A0A9E7ED79_9LILI</name>
<evidence type="ECO:0000256" key="1">
    <source>
        <dbReference type="SAM" id="SignalP"/>
    </source>
</evidence>
<reference evidence="2" key="1">
    <citation type="submission" date="2022-05" db="EMBL/GenBank/DDBJ databases">
        <title>The Musa troglodytarum L. genome provides insights into the mechanism of non-climacteric behaviour and enrichment of carotenoids.</title>
        <authorList>
            <person name="Wang J."/>
        </authorList>
    </citation>
    <scope>NUCLEOTIDE SEQUENCE</scope>
    <source>
        <tissue evidence="2">Leaf</tissue>
    </source>
</reference>
<protein>
    <submittedName>
        <fullName evidence="2">Uncharacterized protein</fullName>
    </submittedName>
</protein>
<feature type="signal peptide" evidence="1">
    <location>
        <begin position="1"/>
        <end position="16"/>
    </location>
</feature>
<evidence type="ECO:0000313" key="2">
    <source>
        <dbReference type="EMBL" id="URD75175.1"/>
    </source>
</evidence>
<dbReference type="EMBL" id="CP097502">
    <property type="protein sequence ID" value="URD75175.1"/>
    <property type="molecule type" value="Genomic_DNA"/>
</dbReference>